<dbReference type="GO" id="GO:0005524">
    <property type="term" value="F:ATP binding"/>
    <property type="evidence" value="ECO:0007669"/>
    <property type="project" value="UniProtKB-KW"/>
</dbReference>
<organism evidence="8 9">
    <name type="scientific">Parashewanella curva</name>
    <dbReference type="NCBI Taxonomy" id="2338552"/>
    <lineage>
        <taxon>Bacteria</taxon>
        <taxon>Pseudomonadati</taxon>
        <taxon>Pseudomonadota</taxon>
        <taxon>Gammaproteobacteria</taxon>
        <taxon>Alteromonadales</taxon>
        <taxon>Shewanellaceae</taxon>
        <taxon>Parashewanella</taxon>
    </lineage>
</organism>
<dbReference type="CDD" id="cd01127">
    <property type="entry name" value="TrwB_TraG_TraD_VirD4"/>
    <property type="match status" value="1"/>
</dbReference>
<gene>
    <name evidence="8" type="ORF">D5018_13620</name>
</gene>
<reference evidence="8 9" key="1">
    <citation type="submission" date="2018-09" db="EMBL/GenBank/DDBJ databases">
        <title>Phylogeny of the Shewanellaceae, and recommendation for two new genera, Pseudoshewanella and Parashewanella.</title>
        <authorList>
            <person name="Wang G."/>
        </authorList>
    </citation>
    <scope>NUCLEOTIDE SEQUENCE [LARGE SCALE GENOMIC DNA]</scope>
    <source>
        <strain evidence="8 9">C51</strain>
    </source>
</reference>
<keyword evidence="9" id="KW-1185">Reference proteome</keyword>
<evidence type="ECO:0000256" key="5">
    <source>
        <dbReference type="ARBA" id="ARBA00023635"/>
    </source>
</evidence>
<comment type="caution">
    <text evidence="8">The sequence shown here is derived from an EMBL/GenBank/DDBJ whole genome shotgun (WGS) entry which is preliminary data.</text>
</comment>
<dbReference type="Gene3D" id="3.40.50.300">
    <property type="entry name" value="P-loop containing nucleotide triphosphate hydrolases"/>
    <property type="match status" value="1"/>
</dbReference>
<dbReference type="RefSeq" id="WP_121839545.1">
    <property type="nucleotide sequence ID" value="NZ_ML014791.1"/>
</dbReference>
<accession>A0A3L8PYM1</accession>
<protein>
    <recommendedName>
        <fullName evidence="5">Type IV secretion system protein virB4</fullName>
    </recommendedName>
</protein>
<evidence type="ECO:0000256" key="2">
    <source>
        <dbReference type="ARBA" id="ARBA00022741"/>
    </source>
</evidence>
<dbReference type="AlphaFoldDB" id="A0A3L8PYM1"/>
<dbReference type="InterPro" id="IPR027417">
    <property type="entry name" value="P-loop_NTPase"/>
</dbReference>
<comment type="similarity">
    <text evidence="1">Belongs to the TrbE/VirB4 family.</text>
</comment>
<dbReference type="PANTHER" id="PTHR30121">
    <property type="entry name" value="UNCHARACTERIZED PROTEIN YJGR-RELATED"/>
    <property type="match status" value="1"/>
</dbReference>
<keyword evidence="4" id="KW-0843">Virulence</keyword>
<dbReference type="SUPFAM" id="SSF52540">
    <property type="entry name" value="P-loop containing nucleoside triphosphate hydrolases"/>
    <property type="match status" value="1"/>
</dbReference>
<dbReference type="InterPro" id="IPR018145">
    <property type="entry name" value="CagE_TrbE_VirB_cntrl_dom"/>
</dbReference>
<evidence type="ECO:0000256" key="4">
    <source>
        <dbReference type="ARBA" id="ARBA00023026"/>
    </source>
</evidence>
<evidence type="ECO:0000313" key="8">
    <source>
        <dbReference type="EMBL" id="RLV59172.1"/>
    </source>
</evidence>
<dbReference type="InterPro" id="IPR051162">
    <property type="entry name" value="T4SS_component"/>
</dbReference>
<dbReference type="Proteomes" id="UP000281474">
    <property type="component" value="Unassembled WGS sequence"/>
</dbReference>
<keyword evidence="3" id="KW-0067">ATP-binding</keyword>
<feature type="domain" description="TraG P-loop" evidence="7">
    <location>
        <begin position="607"/>
        <end position="757"/>
    </location>
</feature>
<evidence type="ECO:0000256" key="3">
    <source>
        <dbReference type="ARBA" id="ARBA00022840"/>
    </source>
</evidence>
<feature type="domain" description="CagE TrbE VirB component of type IV transporter system central" evidence="6">
    <location>
        <begin position="197"/>
        <end position="391"/>
    </location>
</feature>
<dbReference type="PANTHER" id="PTHR30121:SF12">
    <property type="entry name" value="TYPE IV SECRETION SYSTEM PROTEIN CAGE"/>
    <property type="match status" value="1"/>
</dbReference>
<dbReference type="NCBIfam" id="TIGR00929">
    <property type="entry name" value="VirB4_CagE"/>
    <property type="match status" value="1"/>
</dbReference>
<dbReference type="Pfam" id="PF19044">
    <property type="entry name" value="P-loop_TraG"/>
    <property type="match status" value="1"/>
</dbReference>
<dbReference type="Pfam" id="PF03135">
    <property type="entry name" value="CagE_TrbE_VirB"/>
    <property type="match status" value="1"/>
</dbReference>
<keyword evidence="2" id="KW-0547">Nucleotide-binding</keyword>
<dbReference type="InterPro" id="IPR043964">
    <property type="entry name" value="P-loop_TraG"/>
</dbReference>
<dbReference type="OrthoDB" id="9816422at2"/>
<evidence type="ECO:0000313" key="9">
    <source>
        <dbReference type="Proteomes" id="UP000281474"/>
    </source>
</evidence>
<proteinExistence type="inferred from homology"/>
<evidence type="ECO:0000256" key="1">
    <source>
        <dbReference type="ARBA" id="ARBA00006512"/>
    </source>
</evidence>
<evidence type="ECO:0000259" key="6">
    <source>
        <dbReference type="Pfam" id="PF03135"/>
    </source>
</evidence>
<dbReference type="InterPro" id="IPR004346">
    <property type="entry name" value="CagE_TrbE_VirB"/>
</dbReference>
<dbReference type="EMBL" id="QZEI01000042">
    <property type="protein sequence ID" value="RLV59172.1"/>
    <property type="molecule type" value="Genomic_DNA"/>
</dbReference>
<sequence length="831" mass="94349">MSAVAVEKLKEQWQGENSVDEFIPYQAHVNEHTIKTHSGDYLQIIKLQGVAHESADPEQVNLWKEQFNLMLRNIASPHVCLWTHLIRRESKIVPKGEFKSDFDKQLNQKYIDKICESQLMVNELYLTVIYRNADVPLKSKLKIKSPTVEQFLAEQKQATSVLNEVVSTVLSSLESYHPKRLGIYTKDVINKGKVKGKVFYSELLTLLDYLTNGEWQPRAINTKDISKSLPRVRPLFSDNTFALKGITQTRLGACLSIKEYPEHTEAGLLNALLSTPFEFVLTKSFQFLSKPVATEILLRQQKRLTATGDFAHSQVDAIDIGLDDLTAGRIVYGEHHMVLTVLADTTEAIDKHLSALKSELADQAIILTRDDLSIQSAFYSQLPTNSRYRPRPARISSRNFAGFCSFHNYPSGQVCGNQWGDAVTVLQTASGAPYFFNFHEQNFHESNTHNQVLQAHVNRETGKDDKLKDEHHALGNTLIIGASGSGKTVLQGFLISQSKKYQPTQIIFDKDRGLEIYVRATQGLYLPLQMGKPTGFNPFQLEPTADNILFITSLITKLCGNDLAHQHHQDLTDAVKGVMSLPKPQRRLSRCLEFLDPVDPQGCSSRLQKWCRGGELSWVLDNEVDELSISNQTLFGFDVTEFLDIEEVRTPIVMYLFYRIEKLIDGRKLQIFMDEFWKLLADEYFEDLAQNKQKVIRKQNGIMVYGTQSVKDVLNSPIAHTLIEQCATLILMPNPKARRDDYMDGLHLTEREFELISTELQPNSRQFIIKQGHESVVAKLDLNGFDDELAVISGTTDKVNLMYRIVETAGSDPKDWLPEYFNALHEHRGEA</sequence>
<evidence type="ECO:0000259" key="7">
    <source>
        <dbReference type="Pfam" id="PF19044"/>
    </source>
</evidence>
<name>A0A3L8PYM1_9GAMM</name>